<evidence type="ECO:0000313" key="1">
    <source>
        <dbReference type="EMBL" id="OCF28939.1"/>
    </source>
</evidence>
<accession>A0A1B9GD39</accession>
<organism evidence="1">
    <name type="scientific">Kwoniella bestiolae CBS 10118</name>
    <dbReference type="NCBI Taxonomy" id="1296100"/>
    <lineage>
        <taxon>Eukaryota</taxon>
        <taxon>Fungi</taxon>
        <taxon>Dikarya</taxon>
        <taxon>Basidiomycota</taxon>
        <taxon>Agaricomycotina</taxon>
        <taxon>Tremellomycetes</taxon>
        <taxon>Tremellales</taxon>
        <taxon>Cryptococcaceae</taxon>
        <taxon>Kwoniella</taxon>
    </lineage>
</organism>
<reference evidence="1" key="2">
    <citation type="submission" date="2014-01" db="EMBL/GenBank/DDBJ databases">
        <title>Evolution of pathogenesis and genome organization in the Tremellales.</title>
        <authorList>
            <person name="Cuomo C."/>
            <person name="Litvintseva A."/>
            <person name="Heitman J."/>
            <person name="Chen Y."/>
            <person name="Sun S."/>
            <person name="Springer D."/>
            <person name="Dromer F."/>
            <person name="Young S."/>
            <person name="Zeng Q."/>
            <person name="Chapman S."/>
            <person name="Gujja S."/>
            <person name="Saif S."/>
            <person name="Birren B."/>
        </authorList>
    </citation>
    <scope>NUCLEOTIDE SEQUENCE</scope>
    <source>
        <strain evidence="1">CBS 10118</strain>
    </source>
</reference>
<gene>
    <name evidence="1" type="ORF">I302_00429</name>
</gene>
<name>A0A1B9GD39_9TREE</name>
<protein>
    <submittedName>
        <fullName evidence="1">Uncharacterized protein</fullName>
    </submittedName>
</protein>
<sequence>MNRSFTLDIKFTDWFLITITDHTSRPSPSNKACFTESSQILKRHNAIFQSINKLTIRPIQPLAQPETAMKPGELSDILQGTPSTTSPVLSTLHTICLLGPPLVALTSFCHTLTILRHLCLPSTITFSLTESACGYSAFRKFLDYKMVKQNLKR</sequence>
<dbReference type="AlphaFoldDB" id="A0A1B9GD39"/>
<proteinExistence type="predicted"/>
<dbReference type="VEuPathDB" id="FungiDB:I302_00429"/>
<dbReference type="EMBL" id="KI894018">
    <property type="protein sequence ID" value="OCF28939.1"/>
    <property type="molecule type" value="Genomic_DNA"/>
</dbReference>
<reference evidence="1" key="1">
    <citation type="submission" date="2013-07" db="EMBL/GenBank/DDBJ databases">
        <title>The Genome Sequence of Cryptococcus bestiolae CBS10118.</title>
        <authorList>
            <consortium name="The Broad Institute Genome Sequencing Platform"/>
            <person name="Cuomo C."/>
            <person name="Litvintseva A."/>
            <person name="Chen Y."/>
            <person name="Heitman J."/>
            <person name="Sun S."/>
            <person name="Springer D."/>
            <person name="Dromer F."/>
            <person name="Young S.K."/>
            <person name="Zeng Q."/>
            <person name="Gargeya S."/>
            <person name="Fitzgerald M."/>
            <person name="Abouelleil A."/>
            <person name="Alvarado L."/>
            <person name="Berlin A.M."/>
            <person name="Chapman S.B."/>
            <person name="Dewar J."/>
            <person name="Goldberg J."/>
            <person name="Griggs A."/>
            <person name="Gujja S."/>
            <person name="Hansen M."/>
            <person name="Howarth C."/>
            <person name="Imamovic A."/>
            <person name="Larimer J."/>
            <person name="McCowan C."/>
            <person name="Murphy C."/>
            <person name="Pearson M."/>
            <person name="Priest M."/>
            <person name="Roberts A."/>
            <person name="Saif S."/>
            <person name="Shea T."/>
            <person name="Sykes S."/>
            <person name="Wortman J."/>
            <person name="Nusbaum C."/>
            <person name="Birren B."/>
        </authorList>
    </citation>
    <scope>NUCLEOTIDE SEQUENCE [LARGE SCALE GENOMIC DNA]</scope>
    <source>
        <strain evidence="1">CBS 10118</strain>
    </source>
</reference>